<protein>
    <submittedName>
        <fullName evidence="2">Antibiotic biosynthesis monooxygenase (Modular protein)</fullName>
    </submittedName>
</protein>
<evidence type="ECO:0000313" key="3">
    <source>
        <dbReference type="Proteomes" id="UP000198736"/>
    </source>
</evidence>
<proteinExistence type="predicted"/>
<reference evidence="3" key="1">
    <citation type="submission" date="2015-10" db="EMBL/GenBank/DDBJ databases">
        <authorList>
            <person name="Luecker S."/>
            <person name="Luecker S."/>
        </authorList>
    </citation>
    <scope>NUCLEOTIDE SEQUENCE [LARGE SCALE GENOMIC DNA]</scope>
</reference>
<organism evidence="2 3">
    <name type="scientific">Candidatus Nitrospira nitrificans</name>
    <dbReference type="NCBI Taxonomy" id="1742973"/>
    <lineage>
        <taxon>Bacteria</taxon>
        <taxon>Pseudomonadati</taxon>
        <taxon>Nitrospirota</taxon>
        <taxon>Nitrospiria</taxon>
        <taxon>Nitrospirales</taxon>
        <taxon>Nitrospiraceae</taxon>
        <taxon>Nitrospira</taxon>
    </lineage>
</organism>
<dbReference type="InterPro" id="IPR011008">
    <property type="entry name" value="Dimeric_a/b-barrel"/>
</dbReference>
<feature type="domain" description="ABM" evidence="1">
    <location>
        <begin position="7"/>
        <end position="97"/>
    </location>
</feature>
<keyword evidence="2" id="KW-0503">Monooxygenase</keyword>
<evidence type="ECO:0000259" key="1">
    <source>
        <dbReference type="PROSITE" id="PS51725"/>
    </source>
</evidence>
<dbReference type="Gene3D" id="3.30.70.100">
    <property type="match status" value="1"/>
</dbReference>
<dbReference type="PANTHER" id="PTHR33336:SF15">
    <property type="entry name" value="ABM DOMAIN-CONTAINING PROTEIN"/>
    <property type="match status" value="1"/>
</dbReference>
<dbReference type="EMBL" id="CZPZ01000017">
    <property type="protein sequence ID" value="CUS36531.1"/>
    <property type="molecule type" value="Genomic_DNA"/>
</dbReference>
<dbReference type="AlphaFoldDB" id="A0A0S4LG36"/>
<keyword evidence="2" id="KW-0560">Oxidoreductase</keyword>
<dbReference type="InterPro" id="IPR007138">
    <property type="entry name" value="ABM_dom"/>
</dbReference>
<dbReference type="OrthoDB" id="9806189at2"/>
<sequence>MAPDPSLRVIARVRAKTEYVAQVRDILSALVEPTRRESGCLSYELLQNGSDPTDFVFVQQWASAAAERAHFVTSHISIALQRLAGLLAAEPGDLSIYCHEMTWCDGIPARQAWLRHSLMQCYTARP</sequence>
<evidence type="ECO:0000313" key="2">
    <source>
        <dbReference type="EMBL" id="CUS36531.1"/>
    </source>
</evidence>
<dbReference type="STRING" id="1742973.COMA2_240017"/>
<keyword evidence="3" id="KW-1185">Reference proteome</keyword>
<dbReference type="GO" id="GO:0004497">
    <property type="term" value="F:monooxygenase activity"/>
    <property type="evidence" value="ECO:0007669"/>
    <property type="project" value="UniProtKB-KW"/>
</dbReference>
<dbReference type="RefSeq" id="WP_090898138.1">
    <property type="nucleotide sequence ID" value="NZ_CZPZ01000017.1"/>
</dbReference>
<dbReference type="Pfam" id="PF03992">
    <property type="entry name" value="ABM"/>
    <property type="match status" value="1"/>
</dbReference>
<dbReference type="PROSITE" id="PS51725">
    <property type="entry name" value="ABM"/>
    <property type="match status" value="1"/>
</dbReference>
<dbReference type="Proteomes" id="UP000198736">
    <property type="component" value="Unassembled WGS sequence"/>
</dbReference>
<accession>A0A0S4LG36</accession>
<dbReference type="SUPFAM" id="SSF54909">
    <property type="entry name" value="Dimeric alpha+beta barrel"/>
    <property type="match status" value="1"/>
</dbReference>
<gene>
    <name evidence="2" type="ORF">COMA2_240017</name>
</gene>
<dbReference type="InterPro" id="IPR050744">
    <property type="entry name" value="AI-2_Isomerase_LsrG"/>
</dbReference>
<name>A0A0S4LG36_9BACT</name>
<dbReference type="PANTHER" id="PTHR33336">
    <property type="entry name" value="QUINOL MONOOXYGENASE YGIN-RELATED"/>
    <property type="match status" value="1"/>
</dbReference>